<evidence type="ECO:0000313" key="2">
    <source>
        <dbReference type="EMBL" id="KAK6957540.1"/>
    </source>
</evidence>
<organism evidence="2 3">
    <name type="scientific">Daldinia eschscholtzii</name>
    <dbReference type="NCBI Taxonomy" id="292717"/>
    <lineage>
        <taxon>Eukaryota</taxon>
        <taxon>Fungi</taxon>
        <taxon>Dikarya</taxon>
        <taxon>Ascomycota</taxon>
        <taxon>Pezizomycotina</taxon>
        <taxon>Sordariomycetes</taxon>
        <taxon>Xylariomycetidae</taxon>
        <taxon>Xylariales</taxon>
        <taxon>Hypoxylaceae</taxon>
        <taxon>Daldinia</taxon>
    </lineage>
</organism>
<accession>A0AAX6MY03</accession>
<evidence type="ECO:0008006" key="4">
    <source>
        <dbReference type="Google" id="ProtNLM"/>
    </source>
</evidence>
<evidence type="ECO:0000256" key="1">
    <source>
        <dbReference type="SAM" id="Phobius"/>
    </source>
</evidence>
<keyword evidence="3" id="KW-1185">Reference proteome</keyword>
<keyword evidence="1" id="KW-1133">Transmembrane helix</keyword>
<dbReference type="EMBL" id="JBANMG010000001">
    <property type="protein sequence ID" value="KAK6957540.1"/>
    <property type="molecule type" value="Genomic_DNA"/>
</dbReference>
<dbReference type="Proteomes" id="UP001369815">
    <property type="component" value="Unassembled WGS sequence"/>
</dbReference>
<feature type="transmembrane region" description="Helical" evidence="1">
    <location>
        <begin position="30"/>
        <end position="49"/>
    </location>
</feature>
<proteinExistence type="predicted"/>
<gene>
    <name evidence="2" type="ORF">Daesc_000327</name>
</gene>
<feature type="transmembrane region" description="Helical" evidence="1">
    <location>
        <begin position="123"/>
        <end position="140"/>
    </location>
</feature>
<sequence length="196" mass="23289">MRLLWNIRETFMEYLPDMWEECYLPFYRNIYHALYLIISTYVQLFLSGVRERFEPFVIFSHRIDAIVQEIPPIIDRQISRITEDHTIPLFVILRRYVLLFVRIFQRTTDAELYRVVEVAADALAFALNVGFWLLCIYGAIGRMGKTDPIPQPGPLSWVAEHRMNYCFHNAERIGQKLRWRYTADGEVVDLPSYVFS</sequence>
<keyword evidence="1" id="KW-0472">Membrane</keyword>
<name>A0AAX6MY03_9PEZI</name>
<reference evidence="2 3" key="1">
    <citation type="journal article" date="2024" name="Front Chem Biol">
        <title>Unveiling the potential of Daldinia eschscholtzii MFLUCC 19-0629 through bioactivity and bioinformatics studies for enhanced sustainable agriculture production.</title>
        <authorList>
            <person name="Brooks S."/>
            <person name="Weaver J.A."/>
            <person name="Klomchit A."/>
            <person name="Alharthi S.A."/>
            <person name="Onlamun T."/>
            <person name="Nurani R."/>
            <person name="Vong T.K."/>
            <person name="Alberti F."/>
            <person name="Greco C."/>
        </authorList>
    </citation>
    <scope>NUCLEOTIDE SEQUENCE [LARGE SCALE GENOMIC DNA]</scope>
    <source>
        <strain evidence="2">MFLUCC 19-0629</strain>
    </source>
</reference>
<comment type="caution">
    <text evidence="2">The sequence shown here is derived from an EMBL/GenBank/DDBJ whole genome shotgun (WGS) entry which is preliminary data.</text>
</comment>
<evidence type="ECO:0000313" key="3">
    <source>
        <dbReference type="Proteomes" id="UP001369815"/>
    </source>
</evidence>
<protein>
    <recommendedName>
        <fullName evidence="4">Bestrophin homolog</fullName>
    </recommendedName>
</protein>
<keyword evidence="1" id="KW-0812">Transmembrane</keyword>
<dbReference type="AlphaFoldDB" id="A0AAX6MY03"/>